<comment type="caution">
    <text evidence="2">The sequence shown here is derived from an EMBL/GenBank/DDBJ whole genome shotgun (WGS) entry which is preliminary data.</text>
</comment>
<feature type="domain" description="Glycoamylase-like" evidence="1">
    <location>
        <begin position="216"/>
        <end position="434"/>
    </location>
</feature>
<dbReference type="AlphaFoldDB" id="A0A4Y9IM13"/>
<organism evidence="2 3">
    <name type="scientific">Dysgonomonas mossii</name>
    <dbReference type="NCBI Taxonomy" id="163665"/>
    <lineage>
        <taxon>Bacteria</taxon>
        <taxon>Pseudomonadati</taxon>
        <taxon>Bacteroidota</taxon>
        <taxon>Bacteroidia</taxon>
        <taxon>Bacteroidales</taxon>
        <taxon>Dysgonomonadaceae</taxon>
        <taxon>Dysgonomonas</taxon>
    </lineage>
</organism>
<dbReference type="OrthoDB" id="5937621at2"/>
<proteinExistence type="predicted"/>
<dbReference type="Proteomes" id="UP000298285">
    <property type="component" value="Unassembled WGS sequence"/>
</dbReference>
<dbReference type="EMBL" id="SPPK01000002">
    <property type="protein sequence ID" value="TFU89520.1"/>
    <property type="molecule type" value="Genomic_DNA"/>
</dbReference>
<sequence length="451" mass="51229">MNLMKIIQAIFVSGLALCLLNCANNKDKNVAVEASAISDEALIDTVQRKTFQYFWDGAEPMSGMARERFHVDGDYGKYDKNTVTSGGSGFGIMAIISGIERGYITRAQGLERFNKIIGFLEKADSFHGVFPHWWNGETGKVVGFSDKDNGGDLVETSFLFQGLLAVHQYYINGTHEEKALAARIDKLWKAVDWNWHRNGTNQLYWHWSPEHSWEMNFSIHGYNECLITFILAASSPTHGVPASVYEQGWGENGKIIGPHEVEGYKLNMRYQGTEVGPLFWAHYSFLGLDPRGLKDKYADYFEEMKNYTLINRAYCIRNPKGYKGYGDDCWGLTASYSVKGYAAHEPTERGDLGVITPTAALSSIVYTPEESMKVMRKLYSMRDKLMGPYGFYDAFSETDNWYPQKYLAIDQGTTVVMLENYRTELLWNLFMSHPDVQNGLKKLGYESPHLK</sequence>
<dbReference type="InterPro" id="IPR019282">
    <property type="entry name" value="Glycoamylase-like_cons_dom"/>
</dbReference>
<name>A0A4Y9IM13_9BACT</name>
<reference evidence="2 3" key="1">
    <citation type="submission" date="2019-03" db="EMBL/GenBank/DDBJ databases">
        <title>Diversity of the mouse oral microbiome.</title>
        <authorList>
            <person name="Joseph S."/>
            <person name="Aduse-Opoku J."/>
            <person name="Curtis M."/>
            <person name="Wade W."/>
            <person name="Hashim A."/>
        </authorList>
    </citation>
    <scope>NUCLEOTIDE SEQUENCE [LARGE SCALE GENOMIC DNA]</scope>
    <source>
        <strain evidence="2 3">P11</strain>
    </source>
</reference>
<dbReference type="Pfam" id="PF10091">
    <property type="entry name" value="Glycoamylase"/>
    <property type="match status" value="1"/>
</dbReference>
<evidence type="ECO:0000313" key="2">
    <source>
        <dbReference type="EMBL" id="TFU89520.1"/>
    </source>
</evidence>
<evidence type="ECO:0000313" key="3">
    <source>
        <dbReference type="Proteomes" id="UP000298285"/>
    </source>
</evidence>
<dbReference type="Gene3D" id="1.50.10.140">
    <property type="match status" value="1"/>
</dbReference>
<accession>A0A4Y9IM13</accession>
<protein>
    <submittedName>
        <fullName evidence="2">Beta-glucosidase</fullName>
    </submittedName>
</protein>
<dbReference type="InterPro" id="IPR016883">
    <property type="entry name" value="UCP028431"/>
</dbReference>
<dbReference type="PIRSF" id="PIRSF028431">
    <property type="entry name" value="UCP028431"/>
    <property type="match status" value="1"/>
</dbReference>
<evidence type="ECO:0000259" key="1">
    <source>
        <dbReference type="Pfam" id="PF10091"/>
    </source>
</evidence>
<gene>
    <name evidence="2" type="ORF">E4T88_05745</name>
</gene>